<feature type="compositionally biased region" description="Basic and acidic residues" evidence="1">
    <location>
        <begin position="224"/>
        <end position="235"/>
    </location>
</feature>
<feature type="region of interest" description="Disordered" evidence="1">
    <location>
        <begin position="208"/>
        <end position="273"/>
    </location>
</feature>
<evidence type="ECO:0000256" key="1">
    <source>
        <dbReference type="SAM" id="MobiDB-lite"/>
    </source>
</evidence>
<feature type="compositionally biased region" description="Polar residues" evidence="1">
    <location>
        <begin position="96"/>
        <end position="124"/>
    </location>
</feature>
<name>A0ABR3G1G0_9AGAR</name>
<evidence type="ECO:0000313" key="2">
    <source>
        <dbReference type="EMBL" id="KAL0581681.1"/>
    </source>
</evidence>
<feature type="compositionally biased region" description="Basic and acidic residues" evidence="1">
    <location>
        <begin position="472"/>
        <end position="483"/>
    </location>
</feature>
<protein>
    <recommendedName>
        <fullName evidence="4">Polycomb protein VEFS-Box domain-containing protein</fullName>
    </recommendedName>
</protein>
<proteinExistence type="predicted"/>
<feature type="region of interest" description="Disordered" evidence="1">
    <location>
        <begin position="1"/>
        <end position="33"/>
    </location>
</feature>
<evidence type="ECO:0000313" key="3">
    <source>
        <dbReference type="Proteomes" id="UP001465976"/>
    </source>
</evidence>
<organism evidence="2 3">
    <name type="scientific">Marasmius crinis-equi</name>
    <dbReference type="NCBI Taxonomy" id="585013"/>
    <lineage>
        <taxon>Eukaryota</taxon>
        <taxon>Fungi</taxon>
        <taxon>Dikarya</taxon>
        <taxon>Basidiomycota</taxon>
        <taxon>Agaricomycotina</taxon>
        <taxon>Agaricomycetes</taxon>
        <taxon>Agaricomycetidae</taxon>
        <taxon>Agaricales</taxon>
        <taxon>Marasmiineae</taxon>
        <taxon>Marasmiaceae</taxon>
        <taxon>Marasmius</taxon>
    </lineage>
</organism>
<dbReference type="EMBL" id="JBAHYK010000006">
    <property type="protein sequence ID" value="KAL0581681.1"/>
    <property type="molecule type" value="Genomic_DNA"/>
</dbReference>
<dbReference type="Proteomes" id="UP001465976">
    <property type="component" value="Unassembled WGS sequence"/>
</dbReference>
<accession>A0ABR3G1G0</accession>
<feature type="compositionally biased region" description="Polar residues" evidence="1">
    <location>
        <begin position="532"/>
        <end position="550"/>
    </location>
</feature>
<feature type="region of interest" description="Disordered" evidence="1">
    <location>
        <begin position="466"/>
        <end position="550"/>
    </location>
</feature>
<reference evidence="2 3" key="1">
    <citation type="submission" date="2024-02" db="EMBL/GenBank/DDBJ databases">
        <title>A draft genome for the cacao thread blight pathogen Marasmius crinis-equi.</title>
        <authorList>
            <person name="Cohen S.P."/>
            <person name="Baruah I.K."/>
            <person name="Amoako-Attah I."/>
            <person name="Bukari Y."/>
            <person name="Meinhardt L.W."/>
            <person name="Bailey B.A."/>
        </authorList>
    </citation>
    <scope>NUCLEOTIDE SEQUENCE [LARGE SCALE GENOMIC DNA]</scope>
    <source>
        <strain evidence="2 3">GH-76</strain>
    </source>
</reference>
<feature type="compositionally biased region" description="Acidic residues" evidence="1">
    <location>
        <begin position="250"/>
        <end position="267"/>
    </location>
</feature>
<feature type="region of interest" description="Disordered" evidence="1">
    <location>
        <begin position="47"/>
        <end position="126"/>
    </location>
</feature>
<feature type="compositionally biased region" description="Low complexity" evidence="1">
    <location>
        <begin position="16"/>
        <end position="25"/>
    </location>
</feature>
<sequence length="729" mass="81120">MDSSDNPRRFVAIKTGGSMSSSSGSRPAKRFKSTGYKAPRVILAAKSARKSPAVTLDEVASDAEHRTSRPHTQTVRKTITGPATAHDNATMRARPRSSQPSQVTEMSALGSQETKTPGNNSQTPARRVSTMVPQYMDPPASTLKTPKKTWPILPIRIDEDDASMPRVRRVAAASAMGNRRGHPTHTLDVPKLAVYPYLERGLLAFDEDPDEMDVDDQILNGPRQEPRKYARKISEDFEPPESDSDRETTPDDDDDDDDDNTSSDDSEIQVIEPPTLLINAPAARIKVDKVPTRALVDTLKGCVIHLPERRLPFIRRNLRVGFQSKCKARGVFTTVLPDENVSVQATYVYRNGEALCSFATSLAAWTCPLCLLHRKLVNRYVLQKHLDWDHGDVKVRWVRGSDDGRVTKWDVEVTLPAPRAPVLNKRIHPHFAYATYAYNPIPLIGDTSQTAVNQVVEGLEGIGGEANVVQREPTDKGKGKARDPSIYSESTTSATRDSTTFTTIASGSTAEATPFTRESTSTHASSTTATSLGPSTNRSSAQTTITKQSRSISPPLLFPALQAVDSLGEDDEEPDILGPTAKYPYLPARTDDGKTIGYSCRIGGPKIYDLLGTLSLEPFGALRWVVLDREEEIFEVDDMKDEHKVMHALWARWILLNRNTFVRNYFDGVKCFIDSYYKMIQLAAGREALRYWLLLLLPLKFLNGRDVAELLKHYQAKVEANRDRDRVYR</sequence>
<feature type="compositionally biased region" description="Low complexity" evidence="1">
    <location>
        <begin position="488"/>
        <end position="506"/>
    </location>
</feature>
<evidence type="ECO:0008006" key="4">
    <source>
        <dbReference type="Google" id="ProtNLM"/>
    </source>
</evidence>
<gene>
    <name evidence="2" type="ORF">V5O48_000386</name>
</gene>
<feature type="compositionally biased region" description="Low complexity" evidence="1">
    <location>
        <begin position="519"/>
        <end position="531"/>
    </location>
</feature>
<comment type="caution">
    <text evidence="2">The sequence shown here is derived from an EMBL/GenBank/DDBJ whole genome shotgun (WGS) entry which is preliminary data.</text>
</comment>
<keyword evidence="3" id="KW-1185">Reference proteome</keyword>